<organism evidence="2 3">
    <name type="scientific">Faecalibacterium prausnitzii SL3/3</name>
    <dbReference type="NCBI Taxonomy" id="657322"/>
    <lineage>
        <taxon>Bacteria</taxon>
        <taxon>Bacillati</taxon>
        <taxon>Bacillota</taxon>
        <taxon>Clostridia</taxon>
        <taxon>Eubacteriales</taxon>
        <taxon>Oscillospiraceae</taxon>
        <taxon>Faecalibacterium</taxon>
    </lineage>
</organism>
<dbReference type="PATRIC" id="fig|657322.3.peg.2550"/>
<evidence type="ECO:0000313" key="2">
    <source>
        <dbReference type="EMBL" id="CBL02806.1"/>
    </source>
</evidence>
<protein>
    <recommendedName>
        <fullName evidence="4">Secreted protein</fullName>
    </recommendedName>
</protein>
<gene>
    <name evidence="2" type="ORF">FPR_26830</name>
</gene>
<dbReference type="KEGG" id="fpa:FPR_26830"/>
<feature type="signal peptide" evidence="1">
    <location>
        <begin position="1"/>
        <end position="27"/>
    </location>
</feature>
<reference evidence="2 3" key="1">
    <citation type="submission" date="2010-03" db="EMBL/GenBank/DDBJ databases">
        <title>The genome sequence of Faecalibacterium prausnitzii SL3/3.</title>
        <authorList>
            <consortium name="metaHIT consortium -- http://www.metahit.eu/"/>
            <person name="Pajon A."/>
            <person name="Turner K."/>
            <person name="Parkhill J."/>
            <person name="Duncan S."/>
            <person name="Flint H."/>
        </authorList>
    </citation>
    <scope>NUCLEOTIDE SEQUENCE [LARGE SCALE GENOMIC DNA]</scope>
    <source>
        <strain evidence="2 3">SL3/3</strain>
    </source>
</reference>
<feature type="chain" id="PRO_5003059610" description="Secreted protein" evidence="1">
    <location>
        <begin position="28"/>
        <end position="118"/>
    </location>
</feature>
<proteinExistence type="predicted"/>
<reference evidence="2 3" key="2">
    <citation type="submission" date="2010-03" db="EMBL/GenBank/DDBJ databases">
        <authorList>
            <person name="Pajon A."/>
        </authorList>
    </citation>
    <scope>NUCLEOTIDE SEQUENCE [LARGE SCALE GENOMIC DNA]</scope>
    <source>
        <strain evidence="2 3">SL3/3</strain>
    </source>
</reference>
<dbReference type="EMBL" id="FP929046">
    <property type="protein sequence ID" value="CBL02806.1"/>
    <property type="molecule type" value="Genomic_DNA"/>
</dbReference>
<dbReference type="RefSeq" id="WP_015538263.1">
    <property type="nucleotide sequence ID" value="NC_021020.1"/>
</dbReference>
<dbReference type="AlphaFoldDB" id="D4K5E7"/>
<dbReference type="Proteomes" id="UP000007059">
    <property type="component" value="Chromosome"/>
</dbReference>
<accession>D4K5E7</accession>
<sequence length="118" mass="12672">MRKLNKIITTAAMVAAILAGTAPKAAATGCPYTVGPLGRYIAPAIVQGMTATDDGAVEVWCTDALDGDDWYFLVDAETDLRIYDRVQLVVDANGTPDNFADDKVIDALYCHDCENVED</sequence>
<evidence type="ECO:0000256" key="1">
    <source>
        <dbReference type="SAM" id="SignalP"/>
    </source>
</evidence>
<evidence type="ECO:0008006" key="4">
    <source>
        <dbReference type="Google" id="ProtNLM"/>
    </source>
</evidence>
<evidence type="ECO:0000313" key="3">
    <source>
        <dbReference type="Proteomes" id="UP000007059"/>
    </source>
</evidence>
<dbReference type="HOGENOM" id="CLU_2117375_0_0_9"/>
<keyword evidence="1" id="KW-0732">Signal</keyword>
<name>D4K5E7_9FIRM</name>